<accession>A0A7U2NEW9</accession>
<dbReference type="EMBL" id="CP059075">
    <property type="protein sequence ID" value="QRE03744.1"/>
    <property type="molecule type" value="Genomic_DNA"/>
</dbReference>
<dbReference type="PROSITE" id="PS51257">
    <property type="entry name" value="PROKAR_LIPOPROTEIN"/>
    <property type="match status" value="1"/>
</dbReference>
<comment type="similarity">
    <text evidence="2">Belongs to the SusD family.</text>
</comment>
<evidence type="ECO:0000256" key="2">
    <source>
        <dbReference type="ARBA" id="ARBA00006275"/>
    </source>
</evidence>
<keyword evidence="5" id="KW-0998">Cell outer membrane</keyword>
<dbReference type="GO" id="GO:0009279">
    <property type="term" value="C:cell outer membrane"/>
    <property type="evidence" value="ECO:0007669"/>
    <property type="project" value="UniProtKB-SubCell"/>
</dbReference>
<name>A0A7U2NEW9_FLAPS</name>
<dbReference type="Pfam" id="PF14322">
    <property type="entry name" value="SusD-like_3"/>
    <property type="match status" value="1"/>
</dbReference>
<dbReference type="InterPro" id="IPR012944">
    <property type="entry name" value="SusD_RagB_dom"/>
</dbReference>
<evidence type="ECO:0000313" key="9">
    <source>
        <dbReference type="Proteomes" id="UP000596329"/>
    </source>
</evidence>
<reference evidence="8 9" key="1">
    <citation type="submission" date="2020-07" db="EMBL/GenBank/DDBJ databases">
        <title>Genomic characterization of Flavobacterium psychrophilum strains.</title>
        <authorList>
            <person name="Castillo D."/>
            <person name="Jorgensen J."/>
            <person name="Middelboe M."/>
        </authorList>
    </citation>
    <scope>NUCLEOTIDE SEQUENCE [LARGE SCALE GENOMIC DNA]</scope>
    <source>
        <strain evidence="8 9">FPS-R7</strain>
    </source>
</reference>
<evidence type="ECO:0000256" key="3">
    <source>
        <dbReference type="ARBA" id="ARBA00022729"/>
    </source>
</evidence>
<dbReference type="Gene3D" id="1.25.40.390">
    <property type="match status" value="1"/>
</dbReference>
<evidence type="ECO:0000256" key="1">
    <source>
        <dbReference type="ARBA" id="ARBA00004442"/>
    </source>
</evidence>
<dbReference type="AlphaFoldDB" id="A0A7U2NEW9"/>
<comment type="subcellular location">
    <subcellularLocation>
        <location evidence="1">Cell outer membrane</location>
    </subcellularLocation>
</comment>
<protein>
    <submittedName>
        <fullName evidence="8">RagB/SusD family nutrient uptake outer membrane protein</fullName>
    </submittedName>
</protein>
<dbReference type="RefSeq" id="WP_063742445.1">
    <property type="nucleotide sequence ID" value="NZ_CP059075.1"/>
</dbReference>
<keyword evidence="4" id="KW-0472">Membrane</keyword>
<dbReference type="CDD" id="cd08977">
    <property type="entry name" value="SusD"/>
    <property type="match status" value="1"/>
</dbReference>
<evidence type="ECO:0000256" key="5">
    <source>
        <dbReference type="ARBA" id="ARBA00023237"/>
    </source>
</evidence>
<evidence type="ECO:0000256" key="4">
    <source>
        <dbReference type="ARBA" id="ARBA00023136"/>
    </source>
</evidence>
<evidence type="ECO:0000313" key="8">
    <source>
        <dbReference type="EMBL" id="QRE03744.1"/>
    </source>
</evidence>
<dbReference type="InterPro" id="IPR011990">
    <property type="entry name" value="TPR-like_helical_dom_sf"/>
</dbReference>
<dbReference type="InterPro" id="IPR033985">
    <property type="entry name" value="SusD-like_N"/>
</dbReference>
<feature type="domain" description="RagB/SusD" evidence="6">
    <location>
        <begin position="342"/>
        <end position="471"/>
    </location>
</feature>
<sequence>MKNTFLYISIVMFAITSCQTDLDAIPEDLTTRELTFKTRLGVESYVTGIYGLAQQEGALNGVPQLLGEYQSDNVTFRGSYPTLIDIREYNTLSDNSSVLYIWRDHYEVIAQTNYLINNIDKCLDATFDQVGRDQAIGEAKFMRALMYLQLTNLFSQPVQNVGVNALAVPLVLKSTEDKDLGINDTPRATIGEVYSQIEADLLDASTKLTVMNRTRANSAAAKALLARVYLYQDKFAQAADFSNKVILDSNFRLASNFLFYDTPVNEEHVFTLVNSKSDPSTNSTLDGSSEIGFTNETNSVDDGGRGDCLFSVDLRAAFSAGDLRFALKKQDVGTQAPRFFTTKFNDGINNSSDVPVIRISEMYLIRAEANFRSGSAIGDSPLNDLNKLHVRAGLAPLVVVDLPTILNERRYELCFEGFRRMDLLRNGLKLRSATLPQTALSSPGMNKVVLPIPQAEMDLSKGRKLVQNPGY</sequence>
<gene>
    <name evidence="8" type="ORF">H0H26_12825</name>
</gene>
<dbReference type="Proteomes" id="UP000596329">
    <property type="component" value="Chromosome"/>
</dbReference>
<organism evidence="8 9">
    <name type="scientific">Flavobacterium psychrophilum</name>
    <dbReference type="NCBI Taxonomy" id="96345"/>
    <lineage>
        <taxon>Bacteria</taxon>
        <taxon>Pseudomonadati</taxon>
        <taxon>Bacteroidota</taxon>
        <taxon>Flavobacteriia</taxon>
        <taxon>Flavobacteriales</taxon>
        <taxon>Flavobacteriaceae</taxon>
        <taxon>Flavobacterium</taxon>
    </lineage>
</organism>
<dbReference type="SUPFAM" id="SSF48452">
    <property type="entry name" value="TPR-like"/>
    <property type="match status" value="1"/>
</dbReference>
<evidence type="ECO:0000259" key="6">
    <source>
        <dbReference type="Pfam" id="PF07980"/>
    </source>
</evidence>
<proteinExistence type="inferred from homology"/>
<dbReference type="Pfam" id="PF07980">
    <property type="entry name" value="SusD_RagB"/>
    <property type="match status" value="1"/>
</dbReference>
<keyword evidence="3" id="KW-0732">Signal</keyword>
<evidence type="ECO:0000259" key="7">
    <source>
        <dbReference type="Pfam" id="PF14322"/>
    </source>
</evidence>
<feature type="domain" description="SusD-like N-terminal" evidence="7">
    <location>
        <begin position="43"/>
        <end position="230"/>
    </location>
</feature>